<dbReference type="GO" id="GO:0009982">
    <property type="term" value="F:pseudouridine synthase activity"/>
    <property type="evidence" value="ECO:0007669"/>
    <property type="project" value="InterPro"/>
</dbReference>
<dbReference type="GO" id="GO:0005634">
    <property type="term" value="C:nucleus"/>
    <property type="evidence" value="ECO:0007669"/>
    <property type="project" value="TreeGrafter"/>
</dbReference>
<protein>
    <recommendedName>
        <fullName evidence="3">TRUD domain-containing protein</fullName>
    </recommendedName>
</protein>
<evidence type="ECO:0008006" key="3">
    <source>
        <dbReference type="Google" id="ProtNLM"/>
    </source>
</evidence>
<dbReference type="GO" id="GO:0001522">
    <property type="term" value="P:pseudouridine synthesis"/>
    <property type="evidence" value="ECO:0007669"/>
    <property type="project" value="InterPro"/>
</dbReference>
<reference evidence="1 2" key="1">
    <citation type="journal article" date="2015" name="PLoS Pathog.">
        <title>Leptomonas seymouri: Adaptations to the Dixenous Life Cycle Analyzed by Genome Sequencing, Transcriptome Profiling and Co-infection with Leishmania donovani.</title>
        <authorList>
            <person name="Kraeva N."/>
            <person name="Butenko A."/>
            <person name="Hlavacova J."/>
            <person name="Kostygov A."/>
            <person name="Myskova J."/>
            <person name="Grybchuk D."/>
            <person name="Lestinova T."/>
            <person name="Votypka J."/>
            <person name="Volf P."/>
            <person name="Opperdoes F."/>
            <person name="Flegontov P."/>
            <person name="Lukes J."/>
            <person name="Yurchenko V."/>
        </authorList>
    </citation>
    <scope>NUCLEOTIDE SEQUENCE [LARGE SCALE GENOMIC DNA]</scope>
    <source>
        <strain evidence="1 2">ATCC 30220</strain>
    </source>
</reference>
<dbReference type="AlphaFoldDB" id="A0A0N0P414"/>
<dbReference type="EMBL" id="LJSK01000233">
    <property type="protein sequence ID" value="KPI84769.1"/>
    <property type="molecule type" value="Genomic_DNA"/>
</dbReference>
<evidence type="ECO:0000313" key="2">
    <source>
        <dbReference type="Proteomes" id="UP000038009"/>
    </source>
</evidence>
<dbReference type="VEuPathDB" id="TriTrypDB:Lsey_0233_0130"/>
<dbReference type="OMA" id="WNAMASQ"/>
<proteinExistence type="predicted"/>
<dbReference type="PANTHER" id="PTHR13326:SF26">
    <property type="entry name" value="TRUD DOMAIN-CONTAINING PROTEIN"/>
    <property type="match status" value="1"/>
</dbReference>
<keyword evidence="2" id="KW-1185">Reference proteome</keyword>
<dbReference type="GO" id="GO:0003723">
    <property type="term" value="F:RNA binding"/>
    <property type="evidence" value="ECO:0007669"/>
    <property type="project" value="InterPro"/>
</dbReference>
<dbReference type="Gene3D" id="3.30.2350.20">
    <property type="entry name" value="TruD, catalytic domain"/>
    <property type="match status" value="1"/>
</dbReference>
<dbReference type="OrthoDB" id="447290at2759"/>
<accession>A0A0N0P414</accession>
<name>A0A0N0P414_LEPSE</name>
<sequence length="631" mass="69143">MKALGRGPITRLASAAASPRGAGVAGAVYSRGDWNAGRDLTAEERRCGMVTRLLDSAAPNRLSSPSPLLSSQSTSPSLPASAPLLAVVRAQTTDAQVNEVDTSGHGAFIEKSTRARWRKISRSKTILVEDTTAPFSDPEKSYTPRVQSYGEYVRRLGKLPEGQPLLRFVMYRDGYSLESVRHRFQYEIGVSSDALYLHAPPGGSFASITQFGLAVGVTREQLPHASRRYNIHPLVFDDRSYHSLAELKKLCVAPQGHLHRVVLRCVPGGEAAVSALLKRLSTDGFINYFGVETFGIGSNTLFDLAASHHGGEVHRAVGGYLQTLAESSPLHYPSYLAYASAEDSTAAGVVGKWLELCERARLPRKTRGLIRSLQHYHSLPQPNGTAAGLAAMQAVWDCCDVADRSETSAAAFVWNAMASQRLLSYGSRPVRGDLVRCVGPNGAVQIAEIATDAEAAQWSMEDVVLPVPHKEKAVPYPSHGVNRELFVKFATKHRLSFLFESPAAAGPPPPLVAADAVAHYRHVVRRPDRMQGAVLHDPTSCAALKSDHFLLQEHQPTESWSLDYERRVREPSPFNVSERFRERMRYICQHQHGVSTVMLSFALPADSSPWIALREAFDLRYGSFHDLYGAS</sequence>
<dbReference type="InterPro" id="IPR042214">
    <property type="entry name" value="TruD_catalytic"/>
</dbReference>
<dbReference type="Proteomes" id="UP000038009">
    <property type="component" value="Unassembled WGS sequence"/>
</dbReference>
<dbReference type="InterPro" id="IPR020103">
    <property type="entry name" value="PsdUridine_synth_cat_dom_sf"/>
</dbReference>
<comment type="caution">
    <text evidence="1">The sequence shown here is derived from an EMBL/GenBank/DDBJ whole genome shotgun (WGS) entry which is preliminary data.</text>
</comment>
<gene>
    <name evidence="1" type="ORF">ABL78_6187</name>
</gene>
<organism evidence="1 2">
    <name type="scientific">Leptomonas seymouri</name>
    <dbReference type="NCBI Taxonomy" id="5684"/>
    <lineage>
        <taxon>Eukaryota</taxon>
        <taxon>Discoba</taxon>
        <taxon>Euglenozoa</taxon>
        <taxon>Kinetoplastea</taxon>
        <taxon>Metakinetoplastina</taxon>
        <taxon>Trypanosomatida</taxon>
        <taxon>Trypanosomatidae</taxon>
        <taxon>Leishmaniinae</taxon>
        <taxon>Leptomonas</taxon>
    </lineage>
</organism>
<dbReference type="InterPro" id="IPR001656">
    <property type="entry name" value="PsdUridine_synth_TruD"/>
</dbReference>
<dbReference type="PANTHER" id="PTHR13326">
    <property type="entry name" value="TRNA PSEUDOURIDINE SYNTHASE D"/>
    <property type="match status" value="1"/>
</dbReference>
<evidence type="ECO:0000313" key="1">
    <source>
        <dbReference type="EMBL" id="KPI84769.1"/>
    </source>
</evidence>
<dbReference type="SUPFAM" id="SSF55120">
    <property type="entry name" value="Pseudouridine synthase"/>
    <property type="match status" value="1"/>
</dbReference>